<evidence type="ECO:0000313" key="2">
    <source>
        <dbReference type="Proteomes" id="UP000481947"/>
    </source>
</evidence>
<organism evidence="1 2">
    <name type="scientific">Malikia spinosa</name>
    <dbReference type="NCBI Taxonomy" id="86180"/>
    <lineage>
        <taxon>Bacteria</taxon>
        <taxon>Pseudomonadati</taxon>
        <taxon>Pseudomonadota</taxon>
        <taxon>Betaproteobacteria</taxon>
        <taxon>Burkholderiales</taxon>
        <taxon>Comamonadaceae</taxon>
        <taxon>Malikia</taxon>
    </lineage>
</organism>
<dbReference type="AlphaFoldDB" id="A0A7C9MTT7"/>
<dbReference type="Pfam" id="PF11236">
    <property type="entry name" value="DUF3037"/>
    <property type="match status" value="1"/>
</dbReference>
<dbReference type="EMBL" id="VYSB01000001">
    <property type="protein sequence ID" value="MYZ50996.1"/>
    <property type="molecule type" value="Genomic_DNA"/>
</dbReference>
<sequence>MEPFVNKLACQYALLRFRPFVETGEFAIVGVVLLSPEGRFFGYKLLKKYGRITQFFHQLDHKVYLNGKALFSEELDRFAAHLRRNALDGRKRVPDIALATGLFAELTRPRDAMLHFDECRVVLAADPQAKLDELFDHYVERNFVTKAYQERLLENSVRRMLYRADTAIGTQYQQAKVGTEDFIVNFPFVRRTDQQIDRIIKPLYLAQDDPTRILTHGGQWVDKVKRLRKRCALPRHVLFPIAPPPEGSKAYPAYQEICDDLMSADVEVVLAHDEASVVTFAGTIDLVAEQD</sequence>
<comment type="caution">
    <text evidence="1">The sequence shown here is derived from an EMBL/GenBank/DDBJ whole genome shotgun (WGS) entry which is preliminary data.</text>
</comment>
<dbReference type="Proteomes" id="UP000481947">
    <property type="component" value="Unassembled WGS sequence"/>
</dbReference>
<proteinExistence type="predicted"/>
<accession>A0A7C9MTT7</accession>
<dbReference type="InterPro" id="IPR021398">
    <property type="entry name" value="DUF3037"/>
</dbReference>
<gene>
    <name evidence="1" type="ORF">F5985_02315</name>
</gene>
<evidence type="ECO:0000313" key="1">
    <source>
        <dbReference type="EMBL" id="MYZ50996.1"/>
    </source>
</evidence>
<protein>
    <submittedName>
        <fullName evidence="1">DUF3037 domain-containing protein</fullName>
    </submittedName>
</protein>
<name>A0A7C9MTT7_9BURK</name>
<reference evidence="1 2" key="1">
    <citation type="submission" date="2019-09" db="EMBL/GenBank/DDBJ databases">
        <title>Identification of Malikia spinosa a prominent benzene-, toluene-, and ethylbenzene-degrading bacterium: enrichment, isolation and whole genome sequencing.</title>
        <authorList>
            <person name="Tancsics A."/>
            <person name="Revesz F."/>
            <person name="Kriszt B."/>
        </authorList>
    </citation>
    <scope>NUCLEOTIDE SEQUENCE [LARGE SCALE GENOMIC DNA]</scope>
    <source>
        <strain evidence="1 2">AB6</strain>
    </source>
</reference>